<gene>
    <name evidence="5" type="ORF">ACFQ3L_11160</name>
</gene>
<organism evidence="5 6">
    <name type="scientific">Lacticaseibacillus jixianensis</name>
    <dbReference type="NCBI Taxonomy" id="2486012"/>
    <lineage>
        <taxon>Bacteria</taxon>
        <taxon>Bacillati</taxon>
        <taxon>Bacillota</taxon>
        <taxon>Bacilli</taxon>
        <taxon>Lactobacillales</taxon>
        <taxon>Lactobacillaceae</taxon>
        <taxon>Lacticaseibacillus</taxon>
    </lineage>
</organism>
<dbReference type="InterPro" id="IPR036390">
    <property type="entry name" value="WH_DNA-bd_sf"/>
</dbReference>
<dbReference type="RefSeq" id="WP_125585208.1">
    <property type="nucleotide sequence ID" value="NZ_JBHTMO010000040.1"/>
</dbReference>
<dbReference type="PRINTS" id="PR00598">
    <property type="entry name" value="HTHMARR"/>
</dbReference>
<name>A0ABW4BCI1_9LACO</name>
<proteinExistence type="predicted"/>
<evidence type="ECO:0000259" key="4">
    <source>
        <dbReference type="PROSITE" id="PS50995"/>
    </source>
</evidence>
<evidence type="ECO:0000256" key="1">
    <source>
        <dbReference type="ARBA" id="ARBA00023015"/>
    </source>
</evidence>
<reference evidence="6" key="1">
    <citation type="journal article" date="2019" name="Int. J. Syst. Evol. Microbiol.">
        <title>The Global Catalogue of Microorganisms (GCM) 10K type strain sequencing project: providing services to taxonomists for standard genome sequencing and annotation.</title>
        <authorList>
            <consortium name="The Broad Institute Genomics Platform"/>
            <consortium name="The Broad Institute Genome Sequencing Center for Infectious Disease"/>
            <person name="Wu L."/>
            <person name="Ma J."/>
        </authorList>
    </citation>
    <scope>NUCLEOTIDE SEQUENCE [LARGE SCALE GENOMIC DNA]</scope>
    <source>
        <strain evidence="6">CCM 8911</strain>
    </source>
</reference>
<comment type="caution">
    <text evidence="5">The sequence shown here is derived from an EMBL/GenBank/DDBJ whole genome shotgun (WGS) entry which is preliminary data.</text>
</comment>
<accession>A0ABW4BCI1</accession>
<dbReference type="PANTHER" id="PTHR33164">
    <property type="entry name" value="TRANSCRIPTIONAL REGULATOR, MARR FAMILY"/>
    <property type="match status" value="1"/>
</dbReference>
<dbReference type="SUPFAM" id="SSF46785">
    <property type="entry name" value="Winged helix' DNA-binding domain"/>
    <property type="match status" value="1"/>
</dbReference>
<keyword evidence="6" id="KW-1185">Reference proteome</keyword>
<evidence type="ECO:0000256" key="2">
    <source>
        <dbReference type="ARBA" id="ARBA00023125"/>
    </source>
</evidence>
<dbReference type="Pfam" id="PF12802">
    <property type="entry name" value="MarR_2"/>
    <property type="match status" value="1"/>
</dbReference>
<dbReference type="EMBL" id="JBHTMO010000040">
    <property type="protein sequence ID" value="MFD1394126.1"/>
    <property type="molecule type" value="Genomic_DNA"/>
</dbReference>
<evidence type="ECO:0000313" key="6">
    <source>
        <dbReference type="Proteomes" id="UP001597249"/>
    </source>
</evidence>
<dbReference type="InterPro" id="IPR036388">
    <property type="entry name" value="WH-like_DNA-bd_sf"/>
</dbReference>
<protein>
    <submittedName>
        <fullName evidence="5">MarR family winged helix-turn-helix transcriptional regulator</fullName>
    </submittedName>
</protein>
<evidence type="ECO:0000256" key="3">
    <source>
        <dbReference type="ARBA" id="ARBA00023163"/>
    </source>
</evidence>
<evidence type="ECO:0000313" key="5">
    <source>
        <dbReference type="EMBL" id="MFD1394126.1"/>
    </source>
</evidence>
<dbReference type="InterPro" id="IPR039422">
    <property type="entry name" value="MarR/SlyA-like"/>
</dbReference>
<keyword evidence="3" id="KW-0804">Transcription</keyword>
<sequence length="139" mass="15076">MNTAYLLLEAAKRLKHQLNLALSQHNTTAQQWAILEALTRLEGTEEPVTAARLAAAIDSDRQTTAAVVLRLAKKGWLERTRLKADKRAVALTLSPTGRKQVTALQQVASATLTAFLATLPPAQQQQLAQALTKLVEANS</sequence>
<feature type="domain" description="HTH marR-type" evidence="4">
    <location>
        <begin position="1"/>
        <end position="136"/>
    </location>
</feature>
<dbReference type="PANTHER" id="PTHR33164:SF64">
    <property type="entry name" value="TRANSCRIPTIONAL REGULATOR SLYA"/>
    <property type="match status" value="1"/>
</dbReference>
<dbReference type="Gene3D" id="1.10.10.10">
    <property type="entry name" value="Winged helix-like DNA-binding domain superfamily/Winged helix DNA-binding domain"/>
    <property type="match status" value="1"/>
</dbReference>
<keyword evidence="2" id="KW-0238">DNA-binding</keyword>
<dbReference type="SMART" id="SM00347">
    <property type="entry name" value="HTH_MARR"/>
    <property type="match status" value="1"/>
</dbReference>
<dbReference type="InterPro" id="IPR000835">
    <property type="entry name" value="HTH_MarR-typ"/>
</dbReference>
<keyword evidence="1" id="KW-0805">Transcription regulation</keyword>
<dbReference type="PROSITE" id="PS50995">
    <property type="entry name" value="HTH_MARR_2"/>
    <property type="match status" value="1"/>
</dbReference>
<dbReference type="Proteomes" id="UP001597249">
    <property type="component" value="Unassembled WGS sequence"/>
</dbReference>